<keyword evidence="4" id="KW-0547">Nucleotide-binding</keyword>
<dbReference type="GO" id="GO:0000156">
    <property type="term" value="F:phosphorelay response regulator activity"/>
    <property type="evidence" value="ECO:0007669"/>
    <property type="project" value="TreeGrafter"/>
</dbReference>
<reference evidence="10 11" key="1">
    <citation type="submission" date="2018-05" db="EMBL/GenBank/DDBJ databases">
        <title>Whole genome sequencing of Paracoccus thiocyanatus SST.</title>
        <authorList>
            <person name="Ghosh W."/>
            <person name="Rameez M.J."/>
            <person name="Roy C."/>
        </authorList>
    </citation>
    <scope>NUCLEOTIDE SEQUENCE [LARGE SCALE GENOMIC DNA]</scope>
    <source>
        <strain evidence="10 11">SST</strain>
    </source>
</reference>
<comment type="caution">
    <text evidence="10">The sequence shown here is derived from an EMBL/GenBank/DDBJ whole genome shotgun (WGS) entry which is preliminary data.</text>
</comment>
<evidence type="ECO:0000256" key="4">
    <source>
        <dbReference type="ARBA" id="ARBA00022741"/>
    </source>
</evidence>
<dbReference type="AlphaFoldDB" id="A0A3D8PC06"/>
<feature type="domain" description="Histidine kinase" evidence="9">
    <location>
        <begin position="556"/>
        <end position="764"/>
    </location>
</feature>
<evidence type="ECO:0000256" key="1">
    <source>
        <dbReference type="ARBA" id="ARBA00000085"/>
    </source>
</evidence>
<evidence type="ECO:0000256" key="5">
    <source>
        <dbReference type="ARBA" id="ARBA00022777"/>
    </source>
</evidence>
<dbReference type="Pfam" id="PF02518">
    <property type="entry name" value="HATPase_c"/>
    <property type="match status" value="1"/>
</dbReference>
<dbReference type="InterPro" id="IPR036890">
    <property type="entry name" value="HATPase_C_sf"/>
</dbReference>
<dbReference type="GO" id="GO:0004673">
    <property type="term" value="F:protein histidine kinase activity"/>
    <property type="evidence" value="ECO:0007669"/>
    <property type="project" value="UniProtKB-EC"/>
</dbReference>
<dbReference type="PROSITE" id="PS50109">
    <property type="entry name" value="HIS_KIN"/>
    <property type="match status" value="1"/>
</dbReference>
<dbReference type="SUPFAM" id="SSF55874">
    <property type="entry name" value="ATPase domain of HSP90 chaperone/DNA topoisomerase II/histidine kinase"/>
    <property type="match status" value="2"/>
</dbReference>
<evidence type="ECO:0000313" key="11">
    <source>
        <dbReference type="Proteomes" id="UP000256679"/>
    </source>
</evidence>
<accession>A0A3D8PC06</accession>
<dbReference type="InterPro" id="IPR005467">
    <property type="entry name" value="His_kinase_dom"/>
</dbReference>
<sequence length="785" mass="89474">MGKSTFKINARMLLELGAELISSDGIALYELIKNSVDAGSSTVKIQIFNALRYSEYKSLLESIDQAKTGSSVKSLVSKISAALEADIVEQARNFFEETVAVATSIRELRSALVRFYHRANSIIVEDAGEGMSLQELNDNFLTIGTRSRRKNRVGKGYLGEKGVGRLSTMRLGDQLDVRTTKAGEARYNRLVINWSLFSHDSDLRLQDVMVRPRRGKAKDDPSEQGTTISIRDLRSDWTEKKFQEIIVEDFGRLIDPFVPKSGNRLLRLFYNGKRHYLPVIDEQLFKHAHATCEAAFGLEGGKPWLRGFVNYRLRGKERPFVLGEPELRGITRSLPFGAVERLGSFTLHMWWFNRQLLNKANNVPNATEIKAMVRRWSGGLMLYRDKYRINPYGGPEDDWLSLDKRAFSSRGFKLNRQQVVGRVVIDLDNRALVEQTNREGLTDSPEKEALVALLQHILFTQFKEFLDECDKEVRVQELTTLENLEERIEATEDEIGKRLRAVAARVPEERKSLDEVEDLVGKLHEYIEQARALAEEYESDRAKFVYLAGVGLMVEFILHELGRATAHTLDTLRSIEKENPAGSLPATVPASFATLSEQLRTIVKRVDTLDPLSTSRRQQREDFDLFQLMRQVVDSRSAQTARHKIVWDGNFRNDDRWIVNGVKGMVIQIVENLISNSIYWLEVQREIDPSLQPKITIDLDQVDEQLIFTDNGTGVDPAHSERIFEPFVSHRPAKDGKGLGLYISREIAGYHEWTLTMLKEGTVRPDRYNTFVLDLSHGRKPKGSK</sequence>
<dbReference type="GO" id="GO:0030295">
    <property type="term" value="F:protein kinase activator activity"/>
    <property type="evidence" value="ECO:0007669"/>
    <property type="project" value="TreeGrafter"/>
</dbReference>
<dbReference type="EC" id="2.7.13.3" evidence="2"/>
<keyword evidence="8" id="KW-0175">Coiled coil</keyword>
<dbReference type="Proteomes" id="UP000256679">
    <property type="component" value="Unassembled WGS sequence"/>
</dbReference>
<evidence type="ECO:0000259" key="9">
    <source>
        <dbReference type="PROSITE" id="PS50109"/>
    </source>
</evidence>
<protein>
    <recommendedName>
        <fullName evidence="2">histidine kinase</fullName>
        <ecNumber evidence="2">2.7.13.3</ecNumber>
    </recommendedName>
</protein>
<organism evidence="10 11">
    <name type="scientific">Paracoccus thiocyanatus</name>
    <dbReference type="NCBI Taxonomy" id="34006"/>
    <lineage>
        <taxon>Bacteria</taxon>
        <taxon>Pseudomonadati</taxon>
        <taxon>Pseudomonadota</taxon>
        <taxon>Alphaproteobacteria</taxon>
        <taxon>Rhodobacterales</taxon>
        <taxon>Paracoccaceae</taxon>
        <taxon>Paracoccus</taxon>
    </lineage>
</organism>
<dbReference type="InterPro" id="IPR050351">
    <property type="entry name" value="BphY/WalK/GraS-like"/>
</dbReference>
<keyword evidence="5" id="KW-0418">Kinase</keyword>
<evidence type="ECO:0000256" key="6">
    <source>
        <dbReference type="ARBA" id="ARBA00022840"/>
    </source>
</evidence>
<name>A0A3D8PC06_9RHOB</name>
<keyword evidence="3" id="KW-0808">Transferase</keyword>
<keyword evidence="7" id="KW-0902">Two-component regulatory system</keyword>
<gene>
    <name evidence="10" type="ORF">DIE28_07060</name>
</gene>
<dbReference type="CDD" id="cd00075">
    <property type="entry name" value="HATPase"/>
    <property type="match status" value="1"/>
</dbReference>
<dbReference type="Pfam" id="PF13589">
    <property type="entry name" value="HATPase_c_3"/>
    <property type="match status" value="1"/>
</dbReference>
<feature type="coiled-coil region" evidence="8">
    <location>
        <begin position="474"/>
        <end position="543"/>
    </location>
</feature>
<dbReference type="Gene3D" id="3.30.565.10">
    <property type="entry name" value="Histidine kinase-like ATPase, C-terminal domain"/>
    <property type="match status" value="2"/>
</dbReference>
<dbReference type="SMART" id="SM00387">
    <property type="entry name" value="HATPase_c"/>
    <property type="match status" value="1"/>
</dbReference>
<dbReference type="GO" id="GO:0005524">
    <property type="term" value="F:ATP binding"/>
    <property type="evidence" value="ECO:0007669"/>
    <property type="project" value="UniProtKB-KW"/>
</dbReference>
<evidence type="ECO:0000313" key="10">
    <source>
        <dbReference type="EMBL" id="RDW13606.1"/>
    </source>
</evidence>
<dbReference type="EMBL" id="QFCQ01000028">
    <property type="protein sequence ID" value="RDW13606.1"/>
    <property type="molecule type" value="Genomic_DNA"/>
</dbReference>
<dbReference type="PANTHER" id="PTHR42878:SF7">
    <property type="entry name" value="SENSOR HISTIDINE KINASE GLRK"/>
    <property type="match status" value="1"/>
</dbReference>
<dbReference type="PANTHER" id="PTHR42878">
    <property type="entry name" value="TWO-COMPONENT HISTIDINE KINASE"/>
    <property type="match status" value="1"/>
</dbReference>
<evidence type="ECO:0000256" key="2">
    <source>
        <dbReference type="ARBA" id="ARBA00012438"/>
    </source>
</evidence>
<dbReference type="GO" id="GO:0007234">
    <property type="term" value="P:osmosensory signaling via phosphorelay pathway"/>
    <property type="evidence" value="ECO:0007669"/>
    <property type="project" value="TreeGrafter"/>
</dbReference>
<dbReference type="InterPro" id="IPR003594">
    <property type="entry name" value="HATPase_dom"/>
</dbReference>
<comment type="catalytic activity">
    <reaction evidence="1">
        <text>ATP + protein L-histidine = ADP + protein N-phospho-L-histidine.</text>
        <dbReference type="EC" id="2.7.13.3"/>
    </reaction>
</comment>
<evidence type="ECO:0000256" key="7">
    <source>
        <dbReference type="ARBA" id="ARBA00023012"/>
    </source>
</evidence>
<proteinExistence type="predicted"/>
<keyword evidence="6" id="KW-0067">ATP-binding</keyword>
<evidence type="ECO:0000256" key="8">
    <source>
        <dbReference type="SAM" id="Coils"/>
    </source>
</evidence>
<keyword evidence="11" id="KW-1185">Reference proteome</keyword>
<evidence type="ECO:0000256" key="3">
    <source>
        <dbReference type="ARBA" id="ARBA00022679"/>
    </source>
</evidence>